<keyword evidence="7" id="KW-1185">Reference proteome</keyword>
<dbReference type="GO" id="GO:0016787">
    <property type="term" value="F:hydrolase activity"/>
    <property type="evidence" value="ECO:0007669"/>
    <property type="project" value="UniProtKB-KW"/>
</dbReference>
<comment type="similarity">
    <text evidence="2">Belongs to the HAD-like hydrolase superfamily. CbbY/CbbZ/Gph/YieH family.</text>
</comment>
<dbReference type="InterPro" id="IPR036412">
    <property type="entry name" value="HAD-like_sf"/>
</dbReference>
<evidence type="ECO:0000256" key="3">
    <source>
        <dbReference type="ARBA" id="ARBA00022723"/>
    </source>
</evidence>
<dbReference type="RefSeq" id="WP_145361933.1">
    <property type="nucleotide sequence ID" value="NZ_CP036268.1"/>
</dbReference>
<keyword evidence="6" id="KW-0378">Hydrolase</keyword>
<evidence type="ECO:0000256" key="1">
    <source>
        <dbReference type="ARBA" id="ARBA00001946"/>
    </source>
</evidence>
<keyword evidence="4" id="KW-0460">Magnesium</keyword>
<dbReference type="SFLD" id="SFLDG01135">
    <property type="entry name" value="C1.5.6:_HAD__Beta-PGM__Phospha"/>
    <property type="match status" value="1"/>
</dbReference>
<keyword evidence="5" id="KW-0119">Carbohydrate metabolism</keyword>
<sequence length="224" mass="24509">MSDPKALIFDMDGVLVDSFGPHFETYQVLAREIGGEFTMEAYAKWFGRTTDVILKSDDWPEDDLTDEQIRQRDDRKEILYREIVDREFPAMDGAVELMKAAKDAGFHIGIGTAGPRGNLDQSIEKLGVAQIVEISVASDDVTRTKPDPEVYLKVSDGLGVPPRRCVVIEDSIYGVAAAKAAGAMCVGFCSTGHSRDQYGEADIVVDSLRELSPARFDELLSAGA</sequence>
<gene>
    <name evidence="6" type="ORF">Pan189_00130</name>
</gene>
<name>A0A517QVM7_9PLAN</name>
<keyword evidence="3" id="KW-0479">Metal-binding</keyword>
<dbReference type="EC" id="3.1.3.-" evidence="6"/>
<evidence type="ECO:0000256" key="5">
    <source>
        <dbReference type="ARBA" id="ARBA00023277"/>
    </source>
</evidence>
<proteinExistence type="inferred from homology"/>
<comment type="cofactor">
    <cofactor evidence="1">
        <name>Mg(2+)</name>
        <dbReference type="ChEBI" id="CHEBI:18420"/>
    </cofactor>
</comment>
<evidence type="ECO:0000313" key="6">
    <source>
        <dbReference type="EMBL" id="QDT35660.1"/>
    </source>
</evidence>
<evidence type="ECO:0000256" key="4">
    <source>
        <dbReference type="ARBA" id="ARBA00022842"/>
    </source>
</evidence>
<dbReference type="GO" id="GO:0046872">
    <property type="term" value="F:metal ion binding"/>
    <property type="evidence" value="ECO:0007669"/>
    <property type="project" value="UniProtKB-KW"/>
</dbReference>
<dbReference type="InterPro" id="IPR041492">
    <property type="entry name" value="HAD_2"/>
</dbReference>
<accession>A0A517QVM7</accession>
<dbReference type="Gene3D" id="1.10.150.240">
    <property type="entry name" value="Putative phosphatase, domain 2"/>
    <property type="match status" value="1"/>
</dbReference>
<dbReference type="SFLD" id="SFLDS00003">
    <property type="entry name" value="Haloacid_Dehalogenase"/>
    <property type="match status" value="1"/>
</dbReference>
<dbReference type="Proteomes" id="UP000317318">
    <property type="component" value="Chromosome"/>
</dbReference>
<dbReference type="PRINTS" id="PR00413">
    <property type="entry name" value="HADHALOGNASE"/>
</dbReference>
<dbReference type="Gene3D" id="3.40.50.1000">
    <property type="entry name" value="HAD superfamily/HAD-like"/>
    <property type="match status" value="1"/>
</dbReference>
<evidence type="ECO:0000256" key="2">
    <source>
        <dbReference type="ARBA" id="ARBA00006171"/>
    </source>
</evidence>
<dbReference type="NCBIfam" id="TIGR01509">
    <property type="entry name" value="HAD-SF-IA-v3"/>
    <property type="match status" value="1"/>
</dbReference>
<dbReference type="InterPro" id="IPR051600">
    <property type="entry name" value="Beta-PGM-like"/>
</dbReference>
<dbReference type="InterPro" id="IPR006439">
    <property type="entry name" value="HAD-SF_hydro_IA"/>
</dbReference>
<dbReference type="KEGG" id="svp:Pan189_00130"/>
<dbReference type="SFLD" id="SFLDG01129">
    <property type="entry name" value="C1.5:_HAD__Beta-PGM__Phosphata"/>
    <property type="match status" value="1"/>
</dbReference>
<organism evidence="6 7">
    <name type="scientific">Stratiformator vulcanicus</name>
    <dbReference type="NCBI Taxonomy" id="2527980"/>
    <lineage>
        <taxon>Bacteria</taxon>
        <taxon>Pseudomonadati</taxon>
        <taxon>Planctomycetota</taxon>
        <taxon>Planctomycetia</taxon>
        <taxon>Planctomycetales</taxon>
        <taxon>Planctomycetaceae</taxon>
        <taxon>Stratiformator</taxon>
    </lineage>
</organism>
<dbReference type="EMBL" id="CP036268">
    <property type="protein sequence ID" value="QDT35660.1"/>
    <property type="molecule type" value="Genomic_DNA"/>
</dbReference>
<dbReference type="InterPro" id="IPR023214">
    <property type="entry name" value="HAD_sf"/>
</dbReference>
<dbReference type="InterPro" id="IPR023198">
    <property type="entry name" value="PGP-like_dom2"/>
</dbReference>
<evidence type="ECO:0000313" key="7">
    <source>
        <dbReference type="Proteomes" id="UP000317318"/>
    </source>
</evidence>
<protein>
    <submittedName>
        <fullName evidence="6">Phosphorylated carbohydrates phosphatase</fullName>
        <ecNumber evidence="6">3.1.3.-</ecNumber>
    </submittedName>
</protein>
<dbReference type="OrthoDB" id="9797743at2"/>
<dbReference type="Pfam" id="PF13419">
    <property type="entry name" value="HAD_2"/>
    <property type="match status" value="1"/>
</dbReference>
<dbReference type="CDD" id="cd07505">
    <property type="entry name" value="HAD_BPGM-like"/>
    <property type="match status" value="1"/>
</dbReference>
<dbReference type="PANTHER" id="PTHR46193:SF18">
    <property type="entry name" value="HEXITOL PHOSPHATASE B"/>
    <property type="match status" value="1"/>
</dbReference>
<reference evidence="6 7" key="1">
    <citation type="submission" date="2019-02" db="EMBL/GenBank/DDBJ databases">
        <title>Deep-cultivation of Planctomycetes and their phenomic and genomic characterization uncovers novel biology.</title>
        <authorList>
            <person name="Wiegand S."/>
            <person name="Jogler M."/>
            <person name="Boedeker C."/>
            <person name="Pinto D."/>
            <person name="Vollmers J."/>
            <person name="Rivas-Marin E."/>
            <person name="Kohn T."/>
            <person name="Peeters S.H."/>
            <person name="Heuer A."/>
            <person name="Rast P."/>
            <person name="Oberbeckmann S."/>
            <person name="Bunk B."/>
            <person name="Jeske O."/>
            <person name="Meyerdierks A."/>
            <person name="Storesund J.E."/>
            <person name="Kallscheuer N."/>
            <person name="Luecker S."/>
            <person name="Lage O.M."/>
            <person name="Pohl T."/>
            <person name="Merkel B.J."/>
            <person name="Hornburger P."/>
            <person name="Mueller R.-W."/>
            <person name="Bruemmer F."/>
            <person name="Labrenz M."/>
            <person name="Spormann A.M."/>
            <person name="Op den Camp H."/>
            <person name="Overmann J."/>
            <person name="Amann R."/>
            <person name="Jetten M.S.M."/>
            <person name="Mascher T."/>
            <person name="Medema M.H."/>
            <person name="Devos D.P."/>
            <person name="Kaster A.-K."/>
            <person name="Ovreas L."/>
            <person name="Rohde M."/>
            <person name="Galperin M.Y."/>
            <person name="Jogler C."/>
        </authorList>
    </citation>
    <scope>NUCLEOTIDE SEQUENCE [LARGE SCALE GENOMIC DNA]</scope>
    <source>
        <strain evidence="6 7">Pan189</strain>
    </source>
</reference>
<dbReference type="AlphaFoldDB" id="A0A517QVM7"/>
<dbReference type="PANTHER" id="PTHR46193">
    <property type="entry name" value="6-PHOSPHOGLUCONATE PHOSPHATASE"/>
    <property type="match status" value="1"/>
</dbReference>
<dbReference type="SUPFAM" id="SSF56784">
    <property type="entry name" value="HAD-like"/>
    <property type="match status" value="1"/>
</dbReference>